<evidence type="ECO:0000313" key="1">
    <source>
        <dbReference type="EMBL" id="GBO15685.1"/>
    </source>
</evidence>
<proteinExistence type="predicted"/>
<name>A0A4Y2URR6_ARAVE</name>
<evidence type="ECO:0000313" key="2">
    <source>
        <dbReference type="Proteomes" id="UP000499080"/>
    </source>
</evidence>
<organism evidence="1 2">
    <name type="scientific">Araneus ventricosus</name>
    <name type="common">Orbweaver spider</name>
    <name type="synonym">Epeira ventricosa</name>
    <dbReference type="NCBI Taxonomy" id="182803"/>
    <lineage>
        <taxon>Eukaryota</taxon>
        <taxon>Metazoa</taxon>
        <taxon>Ecdysozoa</taxon>
        <taxon>Arthropoda</taxon>
        <taxon>Chelicerata</taxon>
        <taxon>Arachnida</taxon>
        <taxon>Araneae</taxon>
        <taxon>Araneomorphae</taxon>
        <taxon>Entelegynae</taxon>
        <taxon>Araneoidea</taxon>
        <taxon>Araneidae</taxon>
        <taxon>Araneus</taxon>
    </lineage>
</organism>
<dbReference type="AlphaFoldDB" id="A0A4Y2URR6"/>
<gene>
    <name evidence="1" type="ORF">AVEN_171944_1</name>
</gene>
<comment type="caution">
    <text evidence="1">The sequence shown here is derived from an EMBL/GenBank/DDBJ whole genome shotgun (WGS) entry which is preliminary data.</text>
</comment>
<dbReference type="EMBL" id="BGPR01039682">
    <property type="protein sequence ID" value="GBO15685.1"/>
    <property type="molecule type" value="Genomic_DNA"/>
</dbReference>
<accession>A0A4Y2URR6</accession>
<reference evidence="1 2" key="1">
    <citation type="journal article" date="2019" name="Sci. Rep.">
        <title>Orb-weaving spider Araneus ventricosus genome elucidates the spidroin gene catalogue.</title>
        <authorList>
            <person name="Kono N."/>
            <person name="Nakamura H."/>
            <person name="Ohtoshi R."/>
            <person name="Moran D.A.P."/>
            <person name="Shinohara A."/>
            <person name="Yoshida Y."/>
            <person name="Fujiwara M."/>
            <person name="Mori M."/>
            <person name="Tomita M."/>
            <person name="Arakawa K."/>
        </authorList>
    </citation>
    <scope>NUCLEOTIDE SEQUENCE [LARGE SCALE GENOMIC DNA]</scope>
</reference>
<keyword evidence="2" id="KW-1185">Reference proteome</keyword>
<sequence length="98" mass="11203">MQRLRILDDVGRSLLIWIHEKQLQGDTFNENVKCEKVKLILADLVKKTPGSTVAEKGFNREDMLGSFYDTKALENLSPVHSFFISSRVSHQLLPFLSI</sequence>
<dbReference type="Proteomes" id="UP000499080">
    <property type="component" value="Unassembled WGS sequence"/>
</dbReference>
<protein>
    <submittedName>
        <fullName evidence="1">Uncharacterized protein</fullName>
    </submittedName>
</protein>